<dbReference type="CDD" id="cd06163">
    <property type="entry name" value="S2P-M50_PDZ_RseP-like"/>
    <property type="match status" value="2"/>
</dbReference>
<proteinExistence type="inferred from homology"/>
<evidence type="ECO:0000256" key="5">
    <source>
        <dbReference type="ARBA" id="ARBA00022692"/>
    </source>
</evidence>
<dbReference type="PANTHER" id="PTHR42837:SF2">
    <property type="entry name" value="MEMBRANE METALLOPROTEASE ARASP2, CHLOROPLASTIC-RELATED"/>
    <property type="match status" value="1"/>
</dbReference>
<dbReference type="SMART" id="SM00228">
    <property type="entry name" value="PDZ"/>
    <property type="match status" value="2"/>
</dbReference>
<dbReference type="NCBIfam" id="TIGR00054">
    <property type="entry name" value="RIP metalloprotease RseP"/>
    <property type="match status" value="1"/>
</dbReference>
<reference evidence="13 14" key="1">
    <citation type="submission" date="2024-08" db="EMBL/GenBank/DDBJ databases">
        <title>Whole-genome sequencing of halo(alkali)philic microorganisms from hypersaline lakes.</title>
        <authorList>
            <person name="Sorokin D.Y."/>
            <person name="Merkel A.Y."/>
            <person name="Messina E."/>
            <person name="Yakimov M."/>
        </authorList>
    </citation>
    <scope>NUCLEOTIDE SEQUENCE [LARGE SCALE GENOMIC DNA]</scope>
    <source>
        <strain evidence="13 14">Cl-TMA</strain>
    </source>
</reference>
<protein>
    <recommendedName>
        <fullName evidence="11">Zinc metalloprotease</fullName>
        <ecNumber evidence="11">3.4.24.-</ecNumber>
    </recommendedName>
</protein>
<dbReference type="EC" id="3.4.24.-" evidence="11"/>
<evidence type="ECO:0000256" key="2">
    <source>
        <dbReference type="ARBA" id="ARBA00004141"/>
    </source>
</evidence>
<organism evidence="13 14">
    <name type="scientific">Thiohalorhabdus methylotrophus</name>
    <dbReference type="NCBI Taxonomy" id="3242694"/>
    <lineage>
        <taxon>Bacteria</taxon>
        <taxon>Pseudomonadati</taxon>
        <taxon>Pseudomonadota</taxon>
        <taxon>Gammaproteobacteria</taxon>
        <taxon>Thiohalorhabdales</taxon>
        <taxon>Thiohalorhabdaceae</taxon>
        <taxon>Thiohalorhabdus</taxon>
    </lineage>
</organism>
<evidence type="ECO:0000313" key="13">
    <source>
        <dbReference type="EMBL" id="MFA9461758.1"/>
    </source>
</evidence>
<dbReference type="Pfam" id="PF17820">
    <property type="entry name" value="PDZ_6"/>
    <property type="match status" value="1"/>
</dbReference>
<keyword evidence="4" id="KW-0645">Protease</keyword>
<dbReference type="InterPro" id="IPR036034">
    <property type="entry name" value="PDZ_sf"/>
</dbReference>
<feature type="transmembrane region" description="Helical" evidence="11">
    <location>
        <begin position="425"/>
        <end position="442"/>
    </location>
</feature>
<evidence type="ECO:0000256" key="9">
    <source>
        <dbReference type="ARBA" id="ARBA00023049"/>
    </source>
</evidence>
<feature type="transmembrane region" description="Helical" evidence="11">
    <location>
        <begin position="101"/>
        <end position="124"/>
    </location>
</feature>
<dbReference type="Gene3D" id="2.30.42.10">
    <property type="match status" value="2"/>
</dbReference>
<evidence type="ECO:0000256" key="1">
    <source>
        <dbReference type="ARBA" id="ARBA00001947"/>
    </source>
</evidence>
<feature type="domain" description="PDZ" evidence="12">
    <location>
        <begin position="180"/>
        <end position="253"/>
    </location>
</feature>
<accession>A0ABV4TWP6</accession>
<dbReference type="InterPro" id="IPR001478">
    <property type="entry name" value="PDZ"/>
</dbReference>
<dbReference type="Proteomes" id="UP001575181">
    <property type="component" value="Unassembled WGS sequence"/>
</dbReference>
<evidence type="ECO:0000256" key="10">
    <source>
        <dbReference type="ARBA" id="ARBA00023136"/>
    </source>
</evidence>
<dbReference type="RefSeq" id="WP_373656534.1">
    <property type="nucleotide sequence ID" value="NZ_JBGUAW010000008.1"/>
</dbReference>
<feature type="transmembrane region" description="Helical" evidence="11">
    <location>
        <begin position="7"/>
        <end position="28"/>
    </location>
</feature>
<keyword evidence="14" id="KW-1185">Reference proteome</keyword>
<evidence type="ECO:0000256" key="11">
    <source>
        <dbReference type="RuleBase" id="RU362031"/>
    </source>
</evidence>
<keyword evidence="5 11" id="KW-0812">Transmembrane</keyword>
<gene>
    <name evidence="13" type="primary">rseP</name>
    <name evidence="13" type="ORF">ACERLL_13100</name>
</gene>
<keyword evidence="11" id="KW-0479">Metal-binding</keyword>
<keyword evidence="9 11" id="KW-0482">Metalloprotease</keyword>
<keyword evidence="7 11" id="KW-0862">Zinc</keyword>
<dbReference type="SUPFAM" id="SSF50156">
    <property type="entry name" value="PDZ domain-like"/>
    <property type="match status" value="2"/>
</dbReference>
<comment type="caution">
    <text evidence="13">The sequence shown here is derived from an EMBL/GenBank/DDBJ whole genome shotgun (WGS) entry which is preliminary data.</text>
</comment>
<comment type="cofactor">
    <cofactor evidence="1 11">
        <name>Zn(2+)</name>
        <dbReference type="ChEBI" id="CHEBI:29105"/>
    </cofactor>
</comment>
<evidence type="ECO:0000313" key="14">
    <source>
        <dbReference type="Proteomes" id="UP001575181"/>
    </source>
</evidence>
<dbReference type="CDD" id="cd23081">
    <property type="entry name" value="cpPDZ_EcRseP-like"/>
    <property type="match status" value="1"/>
</dbReference>
<dbReference type="Pfam" id="PF02163">
    <property type="entry name" value="Peptidase_M50"/>
    <property type="match status" value="1"/>
</dbReference>
<dbReference type="InterPro" id="IPR041489">
    <property type="entry name" value="PDZ_6"/>
</dbReference>
<name>A0ABV4TWP6_9GAMM</name>
<evidence type="ECO:0000259" key="12">
    <source>
        <dbReference type="PROSITE" id="PS50106"/>
    </source>
</evidence>
<evidence type="ECO:0000256" key="3">
    <source>
        <dbReference type="ARBA" id="ARBA00007931"/>
    </source>
</evidence>
<dbReference type="EMBL" id="JBGUAW010000008">
    <property type="protein sequence ID" value="MFA9461758.1"/>
    <property type="molecule type" value="Genomic_DNA"/>
</dbReference>
<evidence type="ECO:0000256" key="6">
    <source>
        <dbReference type="ARBA" id="ARBA00022801"/>
    </source>
</evidence>
<evidence type="ECO:0000256" key="7">
    <source>
        <dbReference type="ARBA" id="ARBA00022833"/>
    </source>
</evidence>
<dbReference type="GO" id="GO:0008237">
    <property type="term" value="F:metallopeptidase activity"/>
    <property type="evidence" value="ECO:0007669"/>
    <property type="project" value="UniProtKB-KW"/>
</dbReference>
<dbReference type="PANTHER" id="PTHR42837">
    <property type="entry name" value="REGULATOR OF SIGMA-E PROTEASE RSEP"/>
    <property type="match status" value="1"/>
</dbReference>
<dbReference type="PROSITE" id="PS50106">
    <property type="entry name" value="PDZ"/>
    <property type="match status" value="1"/>
</dbReference>
<feature type="transmembrane region" description="Helical" evidence="11">
    <location>
        <begin position="377"/>
        <end position="396"/>
    </location>
</feature>
<keyword evidence="10 11" id="KW-0472">Membrane</keyword>
<comment type="subcellular location">
    <subcellularLocation>
        <location evidence="2">Membrane</location>
        <topology evidence="2">Multi-pass membrane protein</topology>
    </subcellularLocation>
</comment>
<dbReference type="InterPro" id="IPR004387">
    <property type="entry name" value="Pept_M50_Zn"/>
</dbReference>
<evidence type="ECO:0000256" key="4">
    <source>
        <dbReference type="ARBA" id="ARBA00022670"/>
    </source>
</evidence>
<evidence type="ECO:0000256" key="8">
    <source>
        <dbReference type="ARBA" id="ARBA00022989"/>
    </source>
</evidence>
<keyword evidence="6 11" id="KW-0378">Hydrolase</keyword>
<comment type="similarity">
    <text evidence="3 11">Belongs to the peptidase M50B family.</text>
</comment>
<dbReference type="InterPro" id="IPR008915">
    <property type="entry name" value="Peptidase_M50"/>
</dbReference>
<sequence length="450" mass="48117">MDILHTLLMFVVAIGVLITVHEYGHFWVARRVGIKVLKFSVGFGPALLTRKGKDGVQYVLAALPLGGYVKMAGEVPGEEPDLAPEEAHRAFNRKPVPQRMAVAAAGPVMNFLFAALVFVAVYLIGVQGLTPRIGYVASATPAAQAELRVGEEIRSVAGQPVQSWNEARVALMQAAMDRELVEVTVADGGSSRQTRLDLTGVGGGNLQSDFLYKAVGLGPYQPVVVGEVVPDSPAAAAGLQAGDRIRAINGETVASWQRFLDLVRESPGEKLSVQVARDGQTRTLSVMPEAVSTPDSGKVGQIGMRPRPLPADLQVTVRYGPLGALVEGIKKTGEMLWLTVEMLGRMVTGSVSSDNLGGPIAIAQFAGQSAEAGLVPFLWFLGMISLSLGFLNLLPIPVLDGGHLLFQAIEGVRGRPLDEETMARWQQAGIMVLLAVMVFAFYNDIQRLFQ</sequence>
<keyword evidence="8 11" id="KW-1133">Transmembrane helix</keyword>